<dbReference type="NCBIfam" id="TIGR04433">
    <property type="entry name" value="UrcA_uranyl"/>
    <property type="match status" value="1"/>
</dbReference>
<organism evidence="2 3">
    <name type="scientific">Alteriqipengyuania lutimaris</name>
    <dbReference type="NCBI Taxonomy" id="1538146"/>
    <lineage>
        <taxon>Bacteria</taxon>
        <taxon>Pseudomonadati</taxon>
        <taxon>Pseudomonadota</taxon>
        <taxon>Alphaproteobacteria</taxon>
        <taxon>Sphingomonadales</taxon>
        <taxon>Erythrobacteraceae</taxon>
        <taxon>Alteriqipengyuania</taxon>
    </lineage>
</organism>
<gene>
    <name evidence="2" type="ORF">DL238_10485</name>
</gene>
<dbReference type="Proteomes" id="UP000254101">
    <property type="component" value="Unassembled WGS sequence"/>
</dbReference>
<dbReference type="OrthoDB" id="7450905at2"/>
<sequence length="107" mass="11061">MNTRNVILAAALAAIALPTAAVAADRSVDISVADLDLSQAADRAVLDTRIDRAVRKVCATGTRGVTAQHIEAECRAQVAGKAAQQAELAIADARETRLATIALDPEA</sequence>
<dbReference type="RefSeq" id="WP_147291012.1">
    <property type="nucleotide sequence ID" value="NZ_JACHWW010000001.1"/>
</dbReference>
<dbReference type="InterPro" id="IPR030972">
    <property type="entry name" value="UrcA_uranyl"/>
</dbReference>
<feature type="signal peptide" evidence="1">
    <location>
        <begin position="1"/>
        <end position="23"/>
    </location>
</feature>
<evidence type="ECO:0000313" key="2">
    <source>
        <dbReference type="EMBL" id="RDS77984.1"/>
    </source>
</evidence>
<keyword evidence="1" id="KW-0732">Signal</keyword>
<reference evidence="2 3" key="1">
    <citation type="submission" date="2018-07" db="EMBL/GenBank/DDBJ databases">
        <title>Erythrobacter nanhaiensis sp. nov., a novel member of the genus Erythrobacter isolated from the South China Sea.</title>
        <authorList>
            <person name="Chen X."/>
            <person name="Liu J."/>
        </authorList>
    </citation>
    <scope>NUCLEOTIDE SEQUENCE [LARGE SCALE GENOMIC DNA]</scope>
    <source>
        <strain evidence="2 3">S-5</strain>
    </source>
</reference>
<feature type="chain" id="PRO_5017175789" evidence="1">
    <location>
        <begin position="24"/>
        <end position="107"/>
    </location>
</feature>
<accession>A0A395LR06</accession>
<evidence type="ECO:0000313" key="3">
    <source>
        <dbReference type="Proteomes" id="UP000254101"/>
    </source>
</evidence>
<dbReference type="AlphaFoldDB" id="A0A395LR06"/>
<name>A0A395LR06_9SPHN</name>
<proteinExistence type="predicted"/>
<comment type="caution">
    <text evidence="2">The sequence shown here is derived from an EMBL/GenBank/DDBJ whole genome shotgun (WGS) entry which is preliminary data.</text>
</comment>
<dbReference type="EMBL" id="QRBB01000001">
    <property type="protein sequence ID" value="RDS77984.1"/>
    <property type="molecule type" value="Genomic_DNA"/>
</dbReference>
<protein>
    <submittedName>
        <fullName evidence="2">UrcA family protein</fullName>
    </submittedName>
</protein>
<keyword evidence="3" id="KW-1185">Reference proteome</keyword>
<evidence type="ECO:0000256" key="1">
    <source>
        <dbReference type="SAM" id="SignalP"/>
    </source>
</evidence>